<dbReference type="Gene3D" id="2.60.120.1440">
    <property type="match status" value="1"/>
</dbReference>
<keyword evidence="1" id="KW-0812">Transmembrane</keyword>
<dbReference type="PIRSF" id="PIRSF018266">
    <property type="entry name" value="FecR"/>
    <property type="match status" value="1"/>
</dbReference>
<sequence>MKSERILELIARKLGRAAGPDELQELEALLVQHPEYRYVEEVIHAIGGNRQHIETPVEEQDIMLTGWEQLSSKLEEGVPEVKRRKFPLKSAWLAAAAVLLVLLAGGGWLWKKQHTGGRAAGEEVVKYEIVAGNGTLKKAVLPDGTQIWLNAGSKLTYTNDFMGLAREVKLEGEAFFDVTRNHTKPFIVYTDHLTVRVLGTAFNVKAYKGDRNAETTVIDGKVQVIMGNNPDRKVILSKQEKLIMPLEAVPTNHQQEMRPVNALKYQVQELPINRQDSSLVMETAWLNQKLAFVNETFEEVAHKMERQFDVHIHFENEALKYEVLAGVFEKEGVDKALRLLQMTTGFRYRIEKKEIYLFK</sequence>
<keyword evidence="1" id="KW-1133">Transmembrane helix</keyword>
<gene>
    <name evidence="4" type="ORF">ABR189_11780</name>
</gene>
<dbReference type="PANTHER" id="PTHR30273">
    <property type="entry name" value="PERIPLASMIC SIGNAL SENSOR AND SIGMA FACTOR ACTIVATOR FECR-RELATED"/>
    <property type="match status" value="1"/>
</dbReference>
<dbReference type="InterPro" id="IPR012373">
    <property type="entry name" value="Ferrdict_sens_TM"/>
</dbReference>
<dbReference type="Pfam" id="PF04773">
    <property type="entry name" value="FecR"/>
    <property type="match status" value="1"/>
</dbReference>
<feature type="domain" description="FecR protein" evidence="2">
    <location>
        <begin position="129"/>
        <end position="223"/>
    </location>
</feature>
<dbReference type="Gene3D" id="3.55.50.30">
    <property type="match status" value="1"/>
</dbReference>
<keyword evidence="5" id="KW-1185">Reference proteome</keyword>
<evidence type="ECO:0000259" key="2">
    <source>
        <dbReference type="Pfam" id="PF04773"/>
    </source>
</evidence>
<name>A0ABV2T4U1_9BACT</name>
<feature type="domain" description="Protein FecR C-terminal" evidence="3">
    <location>
        <begin position="289"/>
        <end position="356"/>
    </location>
</feature>
<feature type="transmembrane region" description="Helical" evidence="1">
    <location>
        <begin position="91"/>
        <end position="110"/>
    </location>
</feature>
<dbReference type="PANTHER" id="PTHR30273:SF2">
    <property type="entry name" value="PROTEIN FECR"/>
    <property type="match status" value="1"/>
</dbReference>
<dbReference type="Proteomes" id="UP001549749">
    <property type="component" value="Unassembled WGS sequence"/>
</dbReference>
<organism evidence="4 5">
    <name type="scientific">Chitinophaga defluvii</name>
    <dbReference type="NCBI Taxonomy" id="3163343"/>
    <lineage>
        <taxon>Bacteria</taxon>
        <taxon>Pseudomonadati</taxon>
        <taxon>Bacteroidota</taxon>
        <taxon>Chitinophagia</taxon>
        <taxon>Chitinophagales</taxon>
        <taxon>Chitinophagaceae</taxon>
        <taxon>Chitinophaga</taxon>
    </lineage>
</organism>
<dbReference type="RefSeq" id="WP_354660692.1">
    <property type="nucleotide sequence ID" value="NZ_JBEXAC010000001.1"/>
</dbReference>
<evidence type="ECO:0000259" key="3">
    <source>
        <dbReference type="Pfam" id="PF16344"/>
    </source>
</evidence>
<proteinExistence type="predicted"/>
<evidence type="ECO:0000313" key="4">
    <source>
        <dbReference type="EMBL" id="MET6998057.1"/>
    </source>
</evidence>
<comment type="caution">
    <text evidence="4">The sequence shown here is derived from an EMBL/GenBank/DDBJ whole genome shotgun (WGS) entry which is preliminary data.</text>
</comment>
<keyword evidence="1" id="KW-0472">Membrane</keyword>
<dbReference type="InterPro" id="IPR006860">
    <property type="entry name" value="FecR"/>
</dbReference>
<accession>A0ABV2T4U1</accession>
<evidence type="ECO:0000256" key="1">
    <source>
        <dbReference type="SAM" id="Phobius"/>
    </source>
</evidence>
<evidence type="ECO:0000313" key="5">
    <source>
        <dbReference type="Proteomes" id="UP001549749"/>
    </source>
</evidence>
<dbReference type="Pfam" id="PF16344">
    <property type="entry name" value="FecR_C"/>
    <property type="match status" value="1"/>
</dbReference>
<dbReference type="EMBL" id="JBEXAC010000001">
    <property type="protein sequence ID" value="MET6998057.1"/>
    <property type="molecule type" value="Genomic_DNA"/>
</dbReference>
<reference evidence="4 5" key="1">
    <citation type="submission" date="2024-06" db="EMBL/GenBank/DDBJ databases">
        <title>Chitinophaga defluvii sp. nov., isolated from municipal sewage.</title>
        <authorList>
            <person name="Zhang L."/>
        </authorList>
    </citation>
    <scope>NUCLEOTIDE SEQUENCE [LARGE SCALE GENOMIC DNA]</scope>
    <source>
        <strain evidence="4 5">H8</strain>
    </source>
</reference>
<dbReference type="InterPro" id="IPR032508">
    <property type="entry name" value="FecR_C"/>
</dbReference>
<protein>
    <submittedName>
        <fullName evidence="4">FecR family protein</fullName>
    </submittedName>
</protein>